<dbReference type="Pfam" id="PF13671">
    <property type="entry name" value="AAA_33"/>
    <property type="match status" value="1"/>
</dbReference>
<evidence type="ECO:0000313" key="2">
    <source>
        <dbReference type="EMBL" id="GEP31124.1"/>
    </source>
</evidence>
<comment type="caution">
    <text evidence="2">The sequence shown here is derived from an EMBL/GenBank/DDBJ whole genome shotgun (WGS) entry which is preliminary data.</text>
</comment>
<evidence type="ECO:0000259" key="1">
    <source>
        <dbReference type="Pfam" id="PF01636"/>
    </source>
</evidence>
<proteinExistence type="predicted"/>
<protein>
    <recommendedName>
        <fullName evidence="1">Aminoglycoside phosphotransferase domain-containing protein</fullName>
    </recommendedName>
</protein>
<dbReference type="InterPro" id="IPR052732">
    <property type="entry name" value="Cell-binding_unc_protein"/>
</dbReference>
<dbReference type="SUPFAM" id="SSF52540">
    <property type="entry name" value="P-loop containing nucleoside triphosphate hydrolases"/>
    <property type="match status" value="1"/>
</dbReference>
<dbReference type="SUPFAM" id="SSF56112">
    <property type="entry name" value="Protein kinase-like (PK-like)"/>
    <property type="match status" value="1"/>
</dbReference>
<dbReference type="Pfam" id="PF01636">
    <property type="entry name" value="APH"/>
    <property type="match status" value="1"/>
</dbReference>
<dbReference type="InterPro" id="IPR002575">
    <property type="entry name" value="Aminoglycoside_PTrfase"/>
</dbReference>
<dbReference type="PANTHER" id="PTHR43883:SF1">
    <property type="entry name" value="GLUCONOKINASE"/>
    <property type="match status" value="1"/>
</dbReference>
<keyword evidence="3" id="KW-1185">Reference proteome</keyword>
<dbReference type="InterPro" id="IPR027417">
    <property type="entry name" value="P-loop_NTPase"/>
</dbReference>
<accession>A0A512L9F7</accession>
<dbReference type="Proteomes" id="UP000321337">
    <property type="component" value="Unassembled WGS sequence"/>
</dbReference>
<sequence>MQALETHISHVLLVGDYAYKIKKPLDLGFLDFSTLNRRRFCCAEELRLNRRLAPDIYLDVVPIGGSVDAPHMGIEPAIEYAVRMRRFGQEGLFDGMLARGELTAAHMDGLAALIADFHTRLPAASQGSQYGSPENIMTPVRQNFDQLRPLLMRPDLQAQLEAVRAAAESAYAQLQQTFAVRRRTGWVRECHGDLHLGNIALVDGRIIVFDCIEFNPNLRWIDVMSELAFLVMDLVVRNHTPLAFRFLNAYLARSGDYAGLAVLRFYLAYRAMVRAKVNGMRARQPDVGKAEKARALRDCLRHLKLALAFFKPDQPALIINHGLSGSGKTVFSQSMLETLGAVCIRSDVERKRLHYLRADARTGSGVEGGLYSRASTRATYQRLAELAWPVIAAGFPVIADATFIARWQRDQFHALAQALGVPFVIVDYRASVSTLRLRVQARERLGTDASEAGLAVLERQLETRQPLGADERRWAMRLNTERALDPQRLRRIWQRLARRIAMLREAAFKGDL</sequence>
<dbReference type="Gene3D" id="3.40.50.300">
    <property type="entry name" value="P-loop containing nucleotide triphosphate hydrolases"/>
    <property type="match status" value="1"/>
</dbReference>
<dbReference type="Gene3D" id="3.90.1200.10">
    <property type="match status" value="1"/>
</dbReference>
<evidence type="ECO:0000313" key="3">
    <source>
        <dbReference type="Proteomes" id="UP000321337"/>
    </source>
</evidence>
<dbReference type="EMBL" id="BKAD01000024">
    <property type="protein sequence ID" value="GEP31124.1"/>
    <property type="molecule type" value="Genomic_DNA"/>
</dbReference>
<dbReference type="PANTHER" id="PTHR43883">
    <property type="entry name" value="SLR0207 PROTEIN"/>
    <property type="match status" value="1"/>
</dbReference>
<dbReference type="AlphaFoldDB" id="A0A512L9F7"/>
<organism evidence="2 3">
    <name type="scientific">Sulfuriferula plumbiphila</name>
    <dbReference type="NCBI Taxonomy" id="171865"/>
    <lineage>
        <taxon>Bacteria</taxon>
        <taxon>Pseudomonadati</taxon>
        <taxon>Pseudomonadota</taxon>
        <taxon>Betaproteobacteria</taxon>
        <taxon>Nitrosomonadales</taxon>
        <taxon>Sulfuricellaceae</taxon>
        <taxon>Sulfuriferula</taxon>
    </lineage>
</organism>
<name>A0A512L9F7_9PROT</name>
<feature type="domain" description="Aminoglycoside phosphotransferase" evidence="1">
    <location>
        <begin position="100"/>
        <end position="261"/>
    </location>
</feature>
<dbReference type="InterPro" id="IPR011009">
    <property type="entry name" value="Kinase-like_dom_sf"/>
</dbReference>
<reference evidence="2 3" key="1">
    <citation type="submission" date="2019-07" db="EMBL/GenBank/DDBJ databases">
        <title>Whole genome shotgun sequence of Thiobacillus plumbophilus NBRC 107929.</title>
        <authorList>
            <person name="Hosoyama A."/>
            <person name="Uohara A."/>
            <person name="Ohji S."/>
            <person name="Ichikawa N."/>
        </authorList>
    </citation>
    <scope>NUCLEOTIDE SEQUENCE [LARGE SCALE GENOMIC DNA]</scope>
    <source>
        <strain evidence="2 3">NBRC 107929</strain>
    </source>
</reference>
<gene>
    <name evidence="2" type="ORF">TPL01_22620</name>
</gene>